<dbReference type="Pfam" id="PF00005">
    <property type="entry name" value="ABC_tran"/>
    <property type="match status" value="1"/>
</dbReference>
<evidence type="ECO:0000259" key="9">
    <source>
        <dbReference type="PROSITE" id="PS50893"/>
    </source>
</evidence>
<keyword evidence="4" id="KW-0812">Transmembrane</keyword>
<dbReference type="SUPFAM" id="SSF52540">
    <property type="entry name" value="P-loop containing nucleoside triphosphate hydrolases"/>
    <property type="match status" value="1"/>
</dbReference>
<dbReference type="RefSeq" id="WP_154620882.1">
    <property type="nucleotide sequence ID" value="NZ_JBQHVT010000009.1"/>
</dbReference>
<evidence type="ECO:0000256" key="5">
    <source>
        <dbReference type="ARBA" id="ARBA00022741"/>
    </source>
</evidence>
<dbReference type="FunFam" id="3.40.50.300:FF:000335">
    <property type="entry name" value="ATP binding cassette subfamily A member 5"/>
    <property type="match status" value="1"/>
</dbReference>
<dbReference type="InterPro" id="IPR003439">
    <property type="entry name" value="ABC_transporter-like_ATP-bd"/>
</dbReference>
<dbReference type="InterPro" id="IPR017871">
    <property type="entry name" value="ABC_transporter-like_CS"/>
</dbReference>
<name>A0A6I2V0W3_9FIRM</name>
<dbReference type="PROSITE" id="PS00211">
    <property type="entry name" value="ABC_TRANSPORTER_1"/>
    <property type="match status" value="1"/>
</dbReference>
<evidence type="ECO:0000256" key="2">
    <source>
        <dbReference type="ARBA" id="ARBA00005417"/>
    </source>
</evidence>
<evidence type="ECO:0000256" key="8">
    <source>
        <dbReference type="ARBA" id="ARBA00023136"/>
    </source>
</evidence>
<keyword evidence="7" id="KW-1133">Transmembrane helix</keyword>
<feature type="domain" description="ABC transporter" evidence="9">
    <location>
        <begin position="2"/>
        <end position="241"/>
    </location>
</feature>
<dbReference type="InterPro" id="IPR003593">
    <property type="entry name" value="AAA+_ATPase"/>
</dbReference>
<evidence type="ECO:0000256" key="1">
    <source>
        <dbReference type="ARBA" id="ARBA00004141"/>
    </source>
</evidence>
<dbReference type="PANTHER" id="PTHR42711">
    <property type="entry name" value="ABC TRANSPORTER ATP-BINDING PROTEIN"/>
    <property type="match status" value="1"/>
</dbReference>
<keyword evidence="11" id="KW-1185">Reference proteome</keyword>
<evidence type="ECO:0000313" key="11">
    <source>
        <dbReference type="Proteomes" id="UP000430222"/>
    </source>
</evidence>
<dbReference type="GO" id="GO:0005524">
    <property type="term" value="F:ATP binding"/>
    <property type="evidence" value="ECO:0007669"/>
    <property type="project" value="UniProtKB-KW"/>
</dbReference>
<dbReference type="SMART" id="SM00382">
    <property type="entry name" value="AAA"/>
    <property type="match status" value="1"/>
</dbReference>
<dbReference type="InterPro" id="IPR050763">
    <property type="entry name" value="ABC_transporter_ATP-binding"/>
</dbReference>
<dbReference type="Gene3D" id="3.40.50.300">
    <property type="entry name" value="P-loop containing nucleotide triphosphate hydrolases"/>
    <property type="match status" value="1"/>
</dbReference>
<comment type="similarity">
    <text evidence="2">Belongs to the ABC transporter superfamily.</text>
</comment>
<proteinExistence type="inferred from homology"/>
<organism evidence="10 11">
    <name type="scientific">Selenomonas montiformis</name>
    <dbReference type="NCBI Taxonomy" id="2652285"/>
    <lineage>
        <taxon>Bacteria</taxon>
        <taxon>Bacillati</taxon>
        <taxon>Bacillota</taxon>
        <taxon>Negativicutes</taxon>
        <taxon>Selenomonadales</taxon>
        <taxon>Selenomonadaceae</taxon>
        <taxon>Selenomonas</taxon>
    </lineage>
</organism>
<keyword evidence="6 10" id="KW-0067">ATP-binding</keyword>
<dbReference type="Proteomes" id="UP000430222">
    <property type="component" value="Unassembled WGS sequence"/>
</dbReference>
<dbReference type="PROSITE" id="PS50893">
    <property type="entry name" value="ABC_TRANSPORTER_2"/>
    <property type="match status" value="1"/>
</dbReference>
<protein>
    <submittedName>
        <fullName evidence="10">ABC transporter ATP-binding protein</fullName>
    </submittedName>
</protein>
<dbReference type="GO" id="GO:0016020">
    <property type="term" value="C:membrane"/>
    <property type="evidence" value="ECO:0007669"/>
    <property type="project" value="UniProtKB-SubCell"/>
</dbReference>
<evidence type="ECO:0000256" key="7">
    <source>
        <dbReference type="ARBA" id="ARBA00022989"/>
    </source>
</evidence>
<evidence type="ECO:0000256" key="6">
    <source>
        <dbReference type="ARBA" id="ARBA00022840"/>
    </source>
</evidence>
<dbReference type="InterPro" id="IPR027417">
    <property type="entry name" value="P-loop_NTPase"/>
</dbReference>
<dbReference type="GO" id="GO:0016887">
    <property type="term" value="F:ATP hydrolysis activity"/>
    <property type="evidence" value="ECO:0007669"/>
    <property type="project" value="InterPro"/>
</dbReference>
<accession>A0A6I2V0W3</accession>
<reference evidence="10 11" key="1">
    <citation type="submission" date="2019-08" db="EMBL/GenBank/DDBJ databases">
        <title>In-depth cultivation of the pig gut microbiome towards novel bacterial diversity and tailored functional studies.</title>
        <authorList>
            <person name="Wylensek D."/>
            <person name="Hitch T.C.A."/>
            <person name="Clavel T."/>
        </authorList>
    </citation>
    <scope>NUCLEOTIDE SEQUENCE [LARGE SCALE GENOMIC DNA]</scope>
    <source>
        <strain evidence="11">WCA-380-WT-3B3</strain>
    </source>
</reference>
<keyword evidence="8" id="KW-0472">Membrane</keyword>
<evidence type="ECO:0000256" key="4">
    <source>
        <dbReference type="ARBA" id="ARBA00022692"/>
    </source>
</evidence>
<dbReference type="AlphaFoldDB" id="A0A6I2V0W3"/>
<dbReference type="EMBL" id="VUNL01000008">
    <property type="protein sequence ID" value="MSV25102.1"/>
    <property type="molecule type" value="Genomic_DNA"/>
</dbReference>
<comment type="caution">
    <text evidence="10">The sequence shown here is derived from an EMBL/GenBank/DDBJ whole genome shotgun (WGS) entry which is preliminary data.</text>
</comment>
<keyword evidence="3" id="KW-0813">Transport</keyword>
<comment type="subcellular location">
    <subcellularLocation>
        <location evidence="1">Membrane</location>
        <topology evidence="1">Multi-pass membrane protein</topology>
    </subcellularLocation>
</comment>
<sequence>MITIDQLVKTFPHRTKAGKKGEKTAVDHLSLDIHAGEIFGLLGPNGAGKTTTIRMLTMQIRPTSGRIFYDGKELKTHAQELKSLIGVVPQHVNFDQDLTVGENLELHARLHHLSRAERSARIRELLDYVELSEVVNDGVRRLSGGMKRRLLIARALIHRPRILFLDEPTVALDPQVRRRIWEMIRRLAREGVTVFLTTHYIEEAEILCDRVAILNQGRRIALGAPKALCEKLGRFTVEWETDEGRSYRFFPNRQCAAAFAAEQEAEGGLQIRPTNLEDAFIDLTGRKEGL</sequence>
<keyword evidence="5" id="KW-0547">Nucleotide-binding</keyword>
<evidence type="ECO:0000256" key="3">
    <source>
        <dbReference type="ARBA" id="ARBA00022448"/>
    </source>
</evidence>
<gene>
    <name evidence="10" type="ORF">FYJ78_07885</name>
</gene>
<evidence type="ECO:0000313" key="10">
    <source>
        <dbReference type="EMBL" id="MSV25102.1"/>
    </source>
</evidence>
<dbReference type="PANTHER" id="PTHR42711:SF5">
    <property type="entry name" value="ABC TRANSPORTER ATP-BINDING PROTEIN NATA"/>
    <property type="match status" value="1"/>
</dbReference>